<reference evidence="1 2" key="1">
    <citation type="submission" date="2023-03" db="EMBL/GenBank/DDBJ databases">
        <title>Draft genome sequence of Thalassotalea insulae KCTC 62186T.</title>
        <authorList>
            <person name="Sawabe T."/>
        </authorList>
    </citation>
    <scope>NUCLEOTIDE SEQUENCE [LARGE SCALE GENOMIC DNA]</scope>
    <source>
        <strain evidence="1 2">KCTC 62186</strain>
    </source>
</reference>
<organism evidence="1 2">
    <name type="scientific">Thalassotalea insulae</name>
    <dbReference type="NCBI Taxonomy" id="2056778"/>
    <lineage>
        <taxon>Bacteria</taxon>
        <taxon>Pseudomonadati</taxon>
        <taxon>Pseudomonadota</taxon>
        <taxon>Gammaproteobacteria</taxon>
        <taxon>Alteromonadales</taxon>
        <taxon>Colwelliaceae</taxon>
        <taxon>Thalassotalea</taxon>
    </lineage>
</organism>
<evidence type="ECO:0000313" key="1">
    <source>
        <dbReference type="EMBL" id="GLX77337.1"/>
    </source>
</evidence>
<accession>A0ABQ6GN22</accession>
<dbReference type="RefSeq" id="WP_284243188.1">
    <property type="nucleotide sequence ID" value="NZ_BSST01000001.1"/>
</dbReference>
<dbReference type="EMBL" id="BSST01000001">
    <property type="protein sequence ID" value="GLX77337.1"/>
    <property type="molecule type" value="Genomic_DNA"/>
</dbReference>
<gene>
    <name evidence="1" type="ORF">tinsulaeT_06770</name>
</gene>
<name>A0ABQ6GN22_9GAMM</name>
<keyword evidence="2" id="KW-1185">Reference proteome</keyword>
<protein>
    <submittedName>
        <fullName evidence="1">Uncharacterized protein</fullName>
    </submittedName>
</protein>
<proteinExistence type="predicted"/>
<comment type="caution">
    <text evidence="1">The sequence shown here is derived from an EMBL/GenBank/DDBJ whole genome shotgun (WGS) entry which is preliminary data.</text>
</comment>
<evidence type="ECO:0000313" key="2">
    <source>
        <dbReference type="Proteomes" id="UP001157186"/>
    </source>
</evidence>
<dbReference type="Proteomes" id="UP001157186">
    <property type="component" value="Unassembled WGS sequence"/>
</dbReference>
<sequence>MGAPTSGVLSIDGKIISTRCNPSIIWSNDSMHLAFPEWTRSNSQKLMVYSVKSKELKVLPKIYRILELKNFDGLCIEGVDSPIYKPKDINIEIDF</sequence>